<keyword evidence="2" id="KW-0067">ATP-binding</keyword>
<dbReference type="Gene3D" id="3.40.50.300">
    <property type="entry name" value="P-loop containing nucleotide triphosphate hydrolases"/>
    <property type="match status" value="1"/>
</dbReference>
<evidence type="ECO:0000256" key="3">
    <source>
        <dbReference type="PIRSR" id="PIRSR613078-2"/>
    </source>
</evidence>
<keyword evidence="1" id="KW-0547">Nucleotide-binding</keyword>
<dbReference type="CDD" id="cd07067">
    <property type="entry name" value="HP_PGM_like"/>
    <property type="match status" value="1"/>
</dbReference>
<evidence type="ECO:0000313" key="5">
    <source>
        <dbReference type="EMBL" id="AKF08386.1"/>
    </source>
</evidence>
<protein>
    <submittedName>
        <fullName evidence="5">Phosphoglycerate mutase family protein</fullName>
    </submittedName>
</protein>
<evidence type="ECO:0000256" key="2">
    <source>
        <dbReference type="ARBA" id="ARBA00022840"/>
    </source>
</evidence>
<name>A0A0F6W644_9BACT</name>
<dbReference type="InterPro" id="IPR027417">
    <property type="entry name" value="P-loop_NTPase"/>
</dbReference>
<evidence type="ECO:0000256" key="1">
    <source>
        <dbReference type="ARBA" id="ARBA00022741"/>
    </source>
</evidence>
<dbReference type="InterPro" id="IPR013079">
    <property type="entry name" value="6Phosfructo_kin"/>
</dbReference>
<keyword evidence="6" id="KW-1185">Reference proteome</keyword>
<dbReference type="InterPro" id="IPR029033">
    <property type="entry name" value="His_PPase_superfam"/>
</dbReference>
<feature type="domain" description="6-phosphofructo-2-kinase" evidence="4">
    <location>
        <begin position="44"/>
        <end position="250"/>
    </location>
</feature>
<dbReference type="STRING" id="927083.DB32_005535"/>
<dbReference type="Pfam" id="PF00300">
    <property type="entry name" value="His_Phos_1"/>
    <property type="match status" value="1"/>
</dbReference>
<organism evidence="5 6">
    <name type="scientific">Sandaracinus amylolyticus</name>
    <dbReference type="NCBI Taxonomy" id="927083"/>
    <lineage>
        <taxon>Bacteria</taxon>
        <taxon>Pseudomonadati</taxon>
        <taxon>Myxococcota</taxon>
        <taxon>Polyangia</taxon>
        <taxon>Polyangiales</taxon>
        <taxon>Sandaracinaceae</taxon>
        <taxon>Sandaracinus</taxon>
    </lineage>
</organism>
<dbReference type="GO" id="GO:0004331">
    <property type="term" value="F:fructose-2,6-bisphosphate 2-phosphatase activity"/>
    <property type="evidence" value="ECO:0007669"/>
    <property type="project" value="TreeGrafter"/>
</dbReference>
<dbReference type="EMBL" id="CP011125">
    <property type="protein sequence ID" value="AKF08386.1"/>
    <property type="molecule type" value="Genomic_DNA"/>
</dbReference>
<dbReference type="InterPro" id="IPR001345">
    <property type="entry name" value="PG/BPGM_mutase_AS"/>
</dbReference>
<dbReference type="InterPro" id="IPR003094">
    <property type="entry name" value="6Pfruct_kin"/>
</dbReference>
<dbReference type="GO" id="GO:0005829">
    <property type="term" value="C:cytosol"/>
    <property type="evidence" value="ECO:0007669"/>
    <property type="project" value="TreeGrafter"/>
</dbReference>
<dbReference type="InterPro" id="IPR013078">
    <property type="entry name" value="His_Pase_superF_clade-1"/>
</dbReference>
<dbReference type="Proteomes" id="UP000034883">
    <property type="component" value="Chromosome"/>
</dbReference>
<dbReference type="SUPFAM" id="SSF53254">
    <property type="entry name" value="Phosphoglycerate mutase-like"/>
    <property type="match status" value="1"/>
</dbReference>
<dbReference type="GO" id="GO:0003873">
    <property type="term" value="F:6-phosphofructo-2-kinase activity"/>
    <property type="evidence" value="ECO:0007669"/>
    <property type="project" value="InterPro"/>
</dbReference>
<evidence type="ECO:0000313" key="6">
    <source>
        <dbReference type="Proteomes" id="UP000034883"/>
    </source>
</evidence>
<sequence>MYRGLGLGRKTLPRGAWIAVPTRRLACHRPPMANAPRRDRPASVRLALVMVGLPARGKTHIARRVMRYLSWLGYRTRVFNVGNYRRERVGSQMSHTFFDPTNPEGRAARAEVAMAALADMLAWFANGGEVGIYDATNSTRERRALVADRCRAQGLQVVFVESICEDETVIASNIRQTKLHMPDYVGMDPEQAVADFRARIAQYEKVYETVEEDEGSFVKLIDVGRKLVASRVDGFLPSRLVFFLMNIHTIPRPIYLSRHGESEYNVAHRIGGDSPLSPQGRRFAQNLGRYVEGEVGEGEIRIWTSTLRRTIETARPLGRGTVEWRALDEIDAGDCDGMTYDEIRAAMPKEFEARSGDKFDYRYPRGESYRDVIRRLEPVIVELERERSPVLIIAHQAILRALYAYLMDKPPRDCPHLSVPLHTLVKLTPQTYGVMEERFELGPEPDRAEAPT</sequence>
<dbReference type="PROSITE" id="PS00175">
    <property type="entry name" value="PG_MUTASE"/>
    <property type="match status" value="1"/>
</dbReference>
<feature type="binding site" evidence="3">
    <location>
        <begin position="258"/>
        <end position="265"/>
    </location>
    <ligand>
        <name>substrate</name>
    </ligand>
</feature>
<dbReference type="GO" id="GO:0006000">
    <property type="term" value="P:fructose metabolic process"/>
    <property type="evidence" value="ECO:0007669"/>
    <property type="project" value="InterPro"/>
</dbReference>
<dbReference type="GO" id="GO:0006003">
    <property type="term" value="P:fructose 2,6-bisphosphate metabolic process"/>
    <property type="evidence" value="ECO:0007669"/>
    <property type="project" value="InterPro"/>
</dbReference>
<dbReference type="SMART" id="SM00855">
    <property type="entry name" value="PGAM"/>
    <property type="match status" value="1"/>
</dbReference>
<dbReference type="Gene3D" id="3.40.50.1240">
    <property type="entry name" value="Phosphoglycerate mutase-like"/>
    <property type="match status" value="1"/>
</dbReference>
<dbReference type="KEGG" id="samy:DB32_005535"/>
<dbReference type="GO" id="GO:0005524">
    <property type="term" value="F:ATP binding"/>
    <property type="evidence" value="ECO:0007669"/>
    <property type="project" value="UniProtKB-KW"/>
</dbReference>
<dbReference type="PIRSF" id="PIRSF000709">
    <property type="entry name" value="6PFK_2-Ptase"/>
    <property type="match status" value="1"/>
</dbReference>
<accession>A0A0F6W644</accession>
<feature type="binding site" evidence="3">
    <location>
        <position position="309"/>
    </location>
    <ligand>
        <name>substrate</name>
    </ligand>
</feature>
<dbReference type="FunFam" id="3.40.50.300:FF:000644">
    <property type="entry name" value="GpmB, Fructose-2,6-bisphosphatase"/>
    <property type="match status" value="1"/>
</dbReference>
<dbReference type="SUPFAM" id="SSF52540">
    <property type="entry name" value="P-loop containing nucleoside triphosphate hydrolases"/>
    <property type="match status" value="1"/>
</dbReference>
<proteinExistence type="predicted"/>
<evidence type="ECO:0000259" key="4">
    <source>
        <dbReference type="Pfam" id="PF01591"/>
    </source>
</evidence>
<reference evidence="5 6" key="1">
    <citation type="submission" date="2015-03" db="EMBL/GenBank/DDBJ databases">
        <title>Genome assembly of Sandaracinus amylolyticus DSM 53668.</title>
        <authorList>
            <person name="Sharma G."/>
            <person name="Subramanian S."/>
        </authorList>
    </citation>
    <scope>NUCLEOTIDE SEQUENCE [LARGE SCALE GENOMIC DNA]</scope>
    <source>
        <strain evidence="5 6">DSM 53668</strain>
    </source>
</reference>
<dbReference type="Pfam" id="PF01591">
    <property type="entry name" value="6PF2K"/>
    <property type="match status" value="1"/>
</dbReference>
<dbReference type="PANTHER" id="PTHR10606">
    <property type="entry name" value="6-PHOSPHOFRUCTO-2-KINASE/FRUCTOSE-2,6-BISPHOSPHATASE"/>
    <property type="match status" value="1"/>
</dbReference>
<gene>
    <name evidence="5" type="ORF">DB32_005535</name>
</gene>
<dbReference type="PANTHER" id="PTHR10606:SF44">
    <property type="entry name" value="6-PHOSPHOFRUCTO 2-KINASE_FRUCTOSE 2,6-BISPHOSPHATASE LONG FORM"/>
    <property type="match status" value="1"/>
</dbReference>
<dbReference type="PRINTS" id="PR00991">
    <property type="entry name" value="6PFRUCTKNASE"/>
</dbReference>
<dbReference type="AlphaFoldDB" id="A0A0F6W644"/>
<dbReference type="FunFam" id="3.40.50.1240:FF:000006">
    <property type="entry name" value="6-phosphofructo-2-kinase/fructose-2, 6-bisphosphatase"/>
    <property type="match status" value="1"/>
</dbReference>